<sequence>MALETTRTSTESSSVVTGFFKNGDDAHKAINELLDEGFRTSEIGAVFHTTGSYDSGAGPTGAKDIRTEGSPGTVGSGSGISGAASDTSGVTPAGLSTGSGTTTAGAGRPMPSGELKHTGLPSELSHETARSAPGAIPATGGLHEQPRARTGTHSGGWLEKLKNTFSSSEPPPAGESLVNKTSMNFGTGEGHLGAVQPEYEYDYSGSAFESSFSGMGVGQERSRYLASELAGGGAVITINAAGKAASAERVIERNHGSVRHTAPISGNAGWPEGNANRVHVFGSVQRSYPSFLGKQADATTRKAS</sequence>
<name>A0A4V2PV03_9BACT</name>
<reference evidence="2 3" key="1">
    <citation type="submission" date="2019-03" db="EMBL/GenBank/DDBJ databases">
        <title>Genomic Encyclopedia of Type Strains, Phase IV (KMG-IV): sequencing the most valuable type-strain genomes for metagenomic binning, comparative biology and taxonomic classification.</title>
        <authorList>
            <person name="Goeker M."/>
        </authorList>
    </citation>
    <scope>NUCLEOTIDE SEQUENCE [LARGE SCALE GENOMIC DNA]</scope>
    <source>
        <strain evidence="2 3">DSM 103428</strain>
    </source>
</reference>
<accession>A0A4V2PV03</accession>
<dbReference type="RefSeq" id="WP_131995839.1">
    <property type="nucleotide sequence ID" value="NZ_SMGK01000003.1"/>
</dbReference>
<organism evidence="2 3">
    <name type="scientific">Acidipila rosea</name>
    <dbReference type="NCBI Taxonomy" id="768535"/>
    <lineage>
        <taxon>Bacteria</taxon>
        <taxon>Pseudomonadati</taxon>
        <taxon>Acidobacteriota</taxon>
        <taxon>Terriglobia</taxon>
        <taxon>Terriglobales</taxon>
        <taxon>Acidobacteriaceae</taxon>
        <taxon>Acidipila</taxon>
    </lineage>
</organism>
<dbReference type="AlphaFoldDB" id="A0A4V2PV03"/>
<comment type="caution">
    <text evidence="2">The sequence shown here is derived from an EMBL/GenBank/DDBJ whole genome shotgun (WGS) entry which is preliminary data.</text>
</comment>
<keyword evidence="3" id="KW-1185">Reference proteome</keyword>
<dbReference type="EMBL" id="SMGK01000003">
    <property type="protein sequence ID" value="TCK72481.1"/>
    <property type="molecule type" value="Genomic_DNA"/>
</dbReference>
<dbReference type="OrthoDB" id="9801445at2"/>
<protein>
    <submittedName>
        <fullName evidence="2">Uncharacterized protein</fullName>
    </submittedName>
</protein>
<feature type="region of interest" description="Disordered" evidence="1">
    <location>
        <begin position="50"/>
        <end position="176"/>
    </location>
</feature>
<evidence type="ECO:0000256" key="1">
    <source>
        <dbReference type="SAM" id="MobiDB-lite"/>
    </source>
</evidence>
<gene>
    <name evidence="2" type="ORF">C7378_2060</name>
</gene>
<evidence type="ECO:0000313" key="3">
    <source>
        <dbReference type="Proteomes" id="UP000295210"/>
    </source>
</evidence>
<feature type="compositionally biased region" description="Low complexity" evidence="1">
    <location>
        <begin position="81"/>
        <end position="107"/>
    </location>
</feature>
<proteinExistence type="predicted"/>
<evidence type="ECO:0000313" key="2">
    <source>
        <dbReference type="EMBL" id="TCK72481.1"/>
    </source>
</evidence>
<dbReference type="Proteomes" id="UP000295210">
    <property type="component" value="Unassembled WGS sequence"/>
</dbReference>